<dbReference type="OrthoDB" id="5446016at2"/>
<feature type="transmembrane region" description="Helical" evidence="3">
    <location>
        <begin position="46"/>
        <end position="73"/>
    </location>
</feature>
<dbReference type="eggNOG" id="COG1835">
    <property type="taxonomic scope" value="Bacteria"/>
</dbReference>
<dbReference type="PANTHER" id="PTHR36927:SF3">
    <property type="entry name" value="GLUCANS BIOSYNTHESIS PROTEIN C"/>
    <property type="match status" value="1"/>
</dbReference>
<name>W4QUH7_HALA3</name>
<keyword evidence="5" id="KW-0808">Transferase</keyword>
<gene>
    <name evidence="5" type="ORF">JCM9157_2869</name>
</gene>
<feature type="domain" description="Acyltransferase 3" evidence="4">
    <location>
        <begin position="7"/>
        <end position="340"/>
    </location>
</feature>
<dbReference type="Proteomes" id="UP000018896">
    <property type="component" value="Unassembled WGS sequence"/>
</dbReference>
<comment type="subcellular location">
    <subcellularLocation>
        <location evidence="1">Membrane</location>
    </subcellularLocation>
</comment>
<feature type="transmembrane region" description="Helical" evidence="3">
    <location>
        <begin position="89"/>
        <end position="107"/>
    </location>
</feature>
<comment type="similarity">
    <text evidence="2">Belongs to the acyltransferase 3 family.</text>
</comment>
<dbReference type="PANTHER" id="PTHR36927">
    <property type="entry name" value="BLR4337 PROTEIN"/>
    <property type="match status" value="1"/>
</dbReference>
<proteinExistence type="inferred from homology"/>
<dbReference type="AlphaFoldDB" id="W4QUH7"/>
<dbReference type="InterPro" id="IPR050623">
    <property type="entry name" value="Glucan_succinyl_AcylTrfase"/>
</dbReference>
<feature type="transmembrane region" description="Helical" evidence="3">
    <location>
        <begin position="12"/>
        <end position="34"/>
    </location>
</feature>
<dbReference type="InterPro" id="IPR002656">
    <property type="entry name" value="Acyl_transf_3_dom"/>
</dbReference>
<accession>W4QUH7</accession>
<dbReference type="RefSeq" id="WP_052013128.1">
    <property type="nucleotide sequence ID" value="NZ_BAUV01000022.1"/>
</dbReference>
<evidence type="ECO:0000313" key="6">
    <source>
        <dbReference type="Proteomes" id="UP000018896"/>
    </source>
</evidence>
<dbReference type="Pfam" id="PF01757">
    <property type="entry name" value="Acyl_transf_3"/>
    <property type="match status" value="1"/>
</dbReference>
<feature type="transmembrane region" description="Helical" evidence="3">
    <location>
        <begin position="326"/>
        <end position="345"/>
    </location>
</feature>
<evidence type="ECO:0000256" key="3">
    <source>
        <dbReference type="SAM" id="Phobius"/>
    </source>
</evidence>
<evidence type="ECO:0000256" key="2">
    <source>
        <dbReference type="ARBA" id="ARBA00007400"/>
    </source>
</evidence>
<keyword evidence="6" id="KW-1185">Reference proteome</keyword>
<protein>
    <submittedName>
        <fullName evidence="5">Acyltransferase family protein</fullName>
    </submittedName>
</protein>
<feature type="transmembrane region" description="Helical" evidence="3">
    <location>
        <begin position="227"/>
        <end position="246"/>
    </location>
</feature>
<dbReference type="STRING" id="1236973.JCM9157_2869"/>
<feature type="transmembrane region" description="Helical" evidence="3">
    <location>
        <begin position="147"/>
        <end position="167"/>
    </location>
</feature>
<feature type="transmembrane region" description="Helical" evidence="3">
    <location>
        <begin position="196"/>
        <end position="215"/>
    </location>
</feature>
<reference evidence="5 6" key="1">
    <citation type="journal article" date="2014" name="Genome Announc.">
        <title>Draft Genome Sequences of Three Alkaliphilic Bacillus Strains, Bacillus wakoensis JCM 9140T, Bacillus akibai JCM 9157T, and Bacillus hemicellulosilyticus JCM 9152T.</title>
        <authorList>
            <person name="Yuki M."/>
            <person name="Oshima K."/>
            <person name="Suda W."/>
            <person name="Oshida Y."/>
            <person name="Kitamura K."/>
            <person name="Iida T."/>
            <person name="Hattori M."/>
            <person name="Ohkuma M."/>
        </authorList>
    </citation>
    <scope>NUCLEOTIDE SEQUENCE [LARGE SCALE GENOMIC DNA]</scope>
    <source>
        <strain evidence="5 6">JCM 9157</strain>
    </source>
</reference>
<comment type="caution">
    <text evidence="5">The sequence shown here is derived from an EMBL/GenBank/DDBJ whole genome shotgun (WGS) entry which is preliminary data.</text>
</comment>
<evidence type="ECO:0000256" key="1">
    <source>
        <dbReference type="ARBA" id="ARBA00004370"/>
    </source>
</evidence>
<keyword evidence="3" id="KW-0472">Membrane</keyword>
<feature type="transmembrane region" description="Helical" evidence="3">
    <location>
        <begin position="258"/>
        <end position="279"/>
    </location>
</feature>
<evidence type="ECO:0000259" key="4">
    <source>
        <dbReference type="Pfam" id="PF01757"/>
    </source>
</evidence>
<feature type="transmembrane region" description="Helical" evidence="3">
    <location>
        <begin position="300"/>
        <end position="320"/>
    </location>
</feature>
<dbReference type="GO" id="GO:0016747">
    <property type="term" value="F:acyltransferase activity, transferring groups other than amino-acyl groups"/>
    <property type="evidence" value="ECO:0007669"/>
    <property type="project" value="InterPro"/>
</dbReference>
<organism evidence="5 6">
    <name type="scientific">Halalkalibacter akibai (strain ATCC 43226 / DSM 21942 / CIP 109018 / JCM 9157 / 1139)</name>
    <name type="common">Bacillus akibai</name>
    <dbReference type="NCBI Taxonomy" id="1236973"/>
    <lineage>
        <taxon>Bacteria</taxon>
        <taxon>Bacillati</taxon>
        <taxon>Bacillota</taxon>
        <taxon>Bacilli</taxon>
        <taxon>Bacillales</taxon>
        <taxon>Bacillaceae</taxon>
        <taxon>Halalkalibacter</taxon>
    </lineage>
</organism>
<evidence type="ECO:0000313" key="5">
    <source>
        <dbReference type="EMBL" id="GAE35741.1"/>
    </source>
</evidence>
<dbReference type="EMBL" id="BAUV01000022">
    <property type="protein sequence ID" value="GAE35741.1"/>
    <property type="molecule type" value="Genomic_DNA"/>
</dbReference>
<keyword evidence="5" id="KW-0012">Acyltransferase</keyword>
<keyword evidence="3" id="KW-0812">Transmembrane</keyword>
<sequence length="375" mass="43774">MHEHRRYDLDWIRVIATLAVFFYHCSMFVNPFPWHIKNNELNSTSILVFSLFLGLWIMPIFFAVSGISTFYALKQKQMKGYIKERFQRLAIPLIFGVFVLAPPQVYIEKIYYHQFNDSFLRFIPRYFDGLYLEIGGAGNFAFFGLHLWFLLVLLVFSVLALPLFVLLRKCSFKRLHFVLLPSLLVGTGFVKTQNLGGWDLLFYLVLFLYGYYFILSDDFRRALQSQIKIYFILAVSLTIVYVIWFLKGSLVTNSAQGIIFHGIQTLSSWSWLLVIFSLANKYLSFSNRFLTYGSEASMPFYVLHQPVIVFYGFLIYDLTWPTTIKILFLLTVSFITIMVTYHFLIRNVAVLRVVFGLKKKRPIGESTTPKMVTLS</sequence>
<keyword evidence="3" id="KW-1133">Transmembrane helix</keyword>